<dbReference type="EMBL" id="CAUEEQ010037433">
    <property type="protein sequence ID" value="CAJ0953919.1"/>
    <property type="molecule type" value="Genomic_DNA"/>
</dbReference>
<proteinExistence type="predicted"/>
<dbReference type="Proteomes" id="UP001176940">
    <property type="component" value="Unassembled WGS sequence"/>
</dbReference>
<dbReference type="Gene3D" id="2.60.120.1000">
    <property type="match status" value="2"/>
</dbReference>
<evidence type="ECO:0000313" key="5">
    <source>
        <dbReference type="EMBL" id="CAJ0953919.1"/>
    </source>
</evidence>
<dbReference type="PROSITE" id="PS51461">
    <property type="entry name" value="NC1_FIB"/>
    <property type="match status" value="1"/>
</dbReference>
<organism evidence="5 6">
    <name type="scientific">Ranitomeya imitator</name>
    <name type="common">mimic poison frog</name>
    <dbReference type="NCBI Taxonomy" id="111125"/>
    <lineage>
        <taxon>Eukaryota</taxon>
        <taxon>Metazoa</taxon>
        <taxon>Chordata</taxon>
        <taxon>Craniata</taxon>
        <taxon>Vertebrata</taxon>
        <taxon>Euteleostomi</taxon>
        <taxon>Amphibia</taxon>
        <taxon>Batrachia</taxon>
        <taxon>Anura</taxon>
        <taxon>Neobatrachia</taxon>
        <taxon>Hyloidea</taxon>
        <taxon>Dendrobatidae</taxon>
        <taxon>Dendrobatinae</taxon>
        <taxon>Ranitomeya</taxon>
    </lineage>
</organism>
<evidence type="ECO:0000313" key="6">
    <source>
        <dbReference type="Proteomes" id="UP001176940"/>
    </source>
</evidence>
<dbReference type="SMART" id="SM00038">
    <property type="entry name" value="COLFI"/>
    <property type="match status" value="1"/>
</dbReference>
<dbReference type="InterPro" id="IPR000885">
    <property type="entry name" value="Fib_collagen_C"/>
</dbReference>
<feature type="domain" description="Fibrillar collagen NC1" evidence="4">
    <location>
        <begin position="1"/>
        <end position="184"/>
    </location>
</feature>
<keyword evidence="6" id="KW-1185">Reference proteome</keyword>
<comment type="subcellular location">
    <subcellularLocation>
        <location evidence="1">Secreted</location>
    </subcellularLocation>
</comment>
<accession>A0ABN9LY34</accession>
<protein>
    <recommendedName>
        <fullName evidence="4">Fibrillar collagen NC1 domain-containing protein</fullName>
    </recommendedName>
</protein>
<evidence type="ECO:0000256" key="1">
    <source>
        <dbReference type="ARBA" id="ARBA00004613"/>
    </source>
</evidence>
<dbReference type="Pfam" id="PF01410">
    <property type="entry name" value="COLFI"/>
    <property type="match status" value="2"/>
</dbReference>
<evidence type="ECO:0000256" key="3">
    <source>
        <dbReference type="ARBA" id="ARBA00023119"/>
    </source>
</evidence>
<evidence type="ECO:0000256" key="2">
    <source>
        <dbReference type="ARBA" id="ARBA00022525"/>
    </source>
</evidence>
<keyword evidence="3" id="KW-0176">Collagen</keyword>
<evidence type="ECO:0000259" key="4">
    <source>
        <dbReference type="PROSITE" id="PS51461"/>
    </source>
</evidence>
<name>A0ABN9LY34_9NEOB</name>
<keyword evidence="2" id="KW-0964">Secreted</keyword>
<reference evidence="5" key="1">
    <citation type="submission" date="2023-07" db="EMBL/GenBank/DDBJ databases">
        <authorList>
            <person name="Stuckert A."/>
        </authorList>
    </citation>
    <scope>NUCLEOTIDE SEQUENCE</scope>
</reference>
<gene>
    <name evidence="5" type="ORF">RIMI_LOCUS14485519</name>
</gene>
<comment type="caution">
    <text evidence="5">The sequence shown here is derived from an EMBL/GenBank/DDBJ whole genome shotgun (WGS) entry which is preliminary data.</text>
</comment>
<sequence>MHSIKNPPGTRDNPARVCRDLLHCERKVSDGKYWIDPNLGCPSDSIEVFCNFTAGGQTCLSPLTVTKLEFGVGKVQMNFLHLLSLEAVHTITIHCLNTPVLGTDVGGETPLTFKGWNGYNFEGNKLLERNVLLDECKVHDGSWHKTKFKFHTQEPNQLPIIDISKFTPLQKGQHYLENGPVCFL</sequence>